<dbReference type="Proteomes" id="UP000305067">
    <property type="component" value="Unassembled WGS sequence"/>
</dbReference>
<feature type="compositionally biased region" description="Polar residues" evidence="1">
    <location>
        <begin position="69"/>
        <end position="80"/>
    </location>
</feature>
<protein>
    <submittedName>
        <fullName evidence="2">Uncharacterized protein</fullName>
    </submittedName>
</protein>
<proteinExistence type="predicted"/>
<organism evidence="2 3">
    <name type="scientific">Pterulicium gracile</name>
    <dbReference type="NCBI Taxonomy" id="1884261"/>
    <lineage>
        <taxon>Eukaryota</taxon>
        <taxon>Fungi</taxon>
        <taxon>Dikarya</taxon>
        <taxon>Basidiomycota</taxon>
        <taxon>Agaricomycotina</taxon>
        <taxon>Agaricomycetes</taxon>
        <taxon>Agaricomycetidae</taxon>
        <taxon>Agaricales</taxon>
        <taxon>Pleurotineae</taxon>
        <taxon>Pterulaceae</taxon>
        <taxon>Pterulicium</taxon>
    </lineage>
</organism>
<sequence>MKWRRRGRCNLGYHSGGRCPKDQSHDRSPTRLRTAVASLVQRRWRWSRIAQNCPREPRPLLDAGRSGIQGRSQTRRSSPETCDGATRPPSCISAMPKRPKGTRTCGGCCRHRPHAATHGEWLGRAGIELFLARAPKGRGASRG</sequence>
<gene>
    <name evidence="2" type="ORF">BDV98DRAFT_562833</name>
</gene>
<evidence type="ECO:0000313" key="2">
    <source>
        <dbReference type="EMBL" id="TFL04788.1"/>
    </source>
</evidence>
<dbReference type="AlphaFoldDB" id="A0A5C3QTU9"/>
<feature type="region of interest" description="Disordered" evidence="1">
    <location>
        <begin position="55"/>
        <end position="105"/>
    </location>
</feature>
<accession>A0A5C3QTU9</accession>
<evidence type="ECO:0000256" key="1">
    <source>
        <dbReference type="SAM" id="MobiDB-lite"/>
    </source>
</evidence>
<evidence type="ECO:0000313" key="3">
    <source>
        <dbReference type="Proteomes" id="UP000305067"/>
    </source>
</evidence>
<name>A0A5C3QTU9_9AGAR</name>
<reference evidence="2 3" key="1">
    <citation type="journal article" date="2019" name="Nat. Ecol. Evol.">
        <title>Megaphylogeny resolves global patterns of mushroom evolution.</title>
        <authorList>
            <person name="Varga T."/>
            <person name="Krizsan K."/>
            <person name="Foldi C."/>
            <person name="Dima B."/>
            <person name="Sanchez-Garcia M."/>
            <person name="Sanchez-Ramirez S."/>
            <person name="Szollosi G.J."/>
            <person name="Szarkandi J.G."/>
            <person name="Papp V."/>
            <person name="Albert L."/>
            <person name="Andreopoulos W."/>
            <person name="Angelini C."/>
            <person name="Antonin V."/>
            <person name="Barry K.W."/>
            <person name="Bougher N.L."/>
            <person name="Buchanan P."/>
            <person name="Buyck B."/>
            <person name="Bense V."/>
            <person name="Catcheside P."/>
            <person name="Chovatia M."/>
            <person name="Cooper J."/>
            <person name="Damon W."/>
            <person name="Desjardin D."/>
            <person name="Finy P."/>
            <person name="Geml J."/>
            <person name="Haridas S."/>
            <person name="Hughes K."/>
            <person name="Justo A."/>
            <person name="Karasinski D."/>
            <person name="Kautmanova I."/>
            <person name="Kiss B."/>
            <person name="Kocsube S."/>
            <person name="Kotiranta H."/>
            <person name="LaButti K.M."/>
            <person name="Lechner B.E."/>
            <person name="Liimatainen K."/>
            <person name="Lipzen A."/>
            <person name="Lukacs Z."/>
            <person name="Mihaltcheva S."/>
            <person name="Morgado L.N."/>
            <person name="Niskanen T."/>
            <person name="Noordeloos M.E."/>
            <person name="Ohm R.A."/>
            <person name="Ortiz-Santana B."/>
            <person name="Ovrebo C."/>
            <person name="Racz N."/>
            <person name="Riley R."/>
            <person name="Savchenko A."/>
            <person name="Shiryaev A."/>
            <person name="Soop K."/>
            <person name="Spirin V."/>
            <person name="Szebenyi C."/>
            <person name="Tomsovsky M."/>
            <person name="Tulloss R.E."/>
            <person name="Uehling J."/>
            <person name="Grigoriev I.V."/>
            <person name="Vagvolgyi C."/>
            <person name="Papp T."/>
            <person name="Martin F.M."/>
            <person name="Miettinen O."/>
            <person name="Hibbett D.S."/>
            <person name="Nagy L.G."/>
        </authorList>
    </citation>
    <scope>NUCLEOTIDE SEQUENCE [LARGE SCALE GENOMIC DNA]</scope>
    <source>
        <strain evidence="2 3">CBS 309.79</strain>
    </source>
</reference>
<keyword evidence="3" id="KW-1185">Reference proteome</keyword>
<dbReference type="EMBL" id="ML178818">
    <property type="protein sequence ID" value="TFL04788.1"/>
    <property type="molecule type" value="Genomic_DNA"/>
</dbReference>